<sequence length="154" mass="17763">MFAEIRRKEREMDSQQAKEVLESGSYGILSMCGQNNYGYGVPLNYVVEENHIYFHCATEGEKLRSLKENNKVSFCVVQNAEVIAEKFTTNYKSSMAFGKASFVSSEEEIRYAMMLLLKKYSPEYMETGEKYINQAITRILVIKIDIEHISGKFH</sequence>
<dbReference type="RefSeq" id="WP_073402848.1">
    <property type="nucleotide sequence ID" value="NZ_FQTV01000013.1"/>
</dbReference>
<dbReference type="InterPro" id="IPR012349">
    <property type="entry name" value="Split_barrel_FMN-bd"/>
</dbReference>
<dbReference type="AlphaFoldDB" id="A0A1M5EBI9"/>
<dbReference type="PANTHER" id="PTHR34071">
    <property type="entry name" value="5-NITROIMIDAZOLE ANTIBIOTICS RESISTANCE PROTEIN, NIMA-FAMILY-RELATED PROTEIN-RELATED"/>
    <property type="match status" value="1"/>
</dbReference>
<dbReference type="Proteomes" id="UP000184509">
    <property type="component" value="Unassembled WGS sequence"/>
</dbReference>
<reference evidence="1 2" key="1">
    <citation type="submission" date="2016-11" db="EMBL/GenBank/DDBJ databases">
        <authorList>
            <person name="Jaros S."/>
            <person name="Januszkiewicz K."/>
            <person name="Wedrychowicz H."/>
        </authorList>
    </citation>
    <scope>NUCLEOTIDE SEQUENCE [LARGE SCALE GENOMIC DNA]</scope>
    <source>
        <strain evidence="1 2">DSM 26991</strain>
    </source>
</reference>
<dbReference type="InterPro" id="IPR024747">
    <property type="entry name" value="Pyridox_Oxase-rel"/>
</dbReference>
<dbReference type="EMBL" id="FQTV01000013">
    <property type="protein sequence ID" value="SHF76555.1"/>
    <property type="molecule type" value="Genomic_DNA"/>
</dbReference>
<accession>A0A1M5EBI9</accession>
<dbReference type="Gene3D" id="2.30.110.10">
    <property type="entry name" value="Electron Transport, Fmn-binding Protein, Chain A"/>
    <property type="match status" value="1"/>
</dbReference>
<keyword evidence="2" id="KW-1185">Reference proteome</keyword>
<dbReference type="OrthoDB" id="9794935at2"/>
<evidence type="ECO:0008006" key="3">
    <source>
        <dbReference type="Google" id="ProtNLM"/>
    </source>
</evidence>
<evidence type="ECO:0000313" key="2">
    <source>
        <dbReference type="Proteomes" id="UP000184509"/>
    </source>
</evidence>
<protein>
    <recommendedName>
        <fullName evidence="3">Nitroimidazol reductase NimA, pyridoxamine 5'-phosphate oxidase superfamily</fullName>
    </recommendedName>
</protein>
<dbReference type="SUPFAM" id="SSF50475">
    <property type="entry name" value="FMN-binding split barrel"/>
    <property type="match status" value="1"/>
</dbReference>
<proteinExistence type="predicted"/>
<evidence type="ECO:0000313" key="1">
    <source>
        <dbReference type="EMBL" id="SHF76555.1"/>
    </source>
</evidence>
<dbReference type="PANTHER" id="PTHR34071:SF2">
    <property type="entry name" value="FLAVIN-NUCLEOTIDE-BINDING PROTEIN"/>
    <property type="match status" value="1"/>
</dbReference>
<dbReference type="Pfam" id="PF12900">
    <property type="entry name" value="Pyridox_ox_2"/>
    <property type="match status" value="1"/>
</dbReference>
<gene>
    <name evidence="1" type="ORF">SAMN05444405_11374</name>
</gene>
<name>A0A1M5EBI9_9BACE</name>
<organism evidence="1 2">
    <name type="scientific">Bacteroides luti</name>
    <dbReference type="NCBI Taxonomy" id="1297750"/>
    <lineage>
        <taxon>Bacteria</taxon>
        <taxon>Pseudomonadati</taxon>
        <taxon>Bacteroidota</taxon>
        <taxon>Bacteroidia</taxon>
        <taxon>Bacteroidales</taxon>
        <taxon>Bacteroidaceae</taxon>
        <taxon>Bacteroides</taxon>
    </lineage>
</organism>
<dbReference type="STRING" id="1297750.SAMN05444405_11374"/>